<dbReference type="GO" id="GO:0047617">
    <property type="term" value="F:fatty acyl-CoA hydrolase activity"/>
    <property type="evidence" value="ECO:0007669"/>
    <property type="project" value="InterPro"/>
</dbReference>
<dbReference type="OrthoDB" id="68328at2759"/>
<dbReference type="CDD" id="cd03444">
    <property type="entry name" value="Thioesterase_II_repeat1"/>
    <property type="match status" value="1"/>
</dbReference>
<evidence type="ECO:0000313" key="5">
    <source>
        <dbReference type="EMBL" id="ODV65074.1"/>
    </source>
</evidence>
<accession>A0A1E4RCT1</accession>
<keyword evidence="6" id="KW-1185">Reference proteome</keyword>
<dbReference type="GO" id="GO:0016853">
    <property type="term" value="F:isomerase activity"/>
    <property type="evidence" value="ECO:0007669"/>
    <property type="project" value="UniProtKB-KW"/>
</dbReference>
<dbReference type="Proteomes" id="UP000095085">
    <property type="component" value="Unassembled WGS sequence"/>
</dbReference>
<gene>
    <name evidence="5" type="ORF">HYPBUDRAFT_153965</name>
</gene>
<feature type="domain" description="Acyl-CoA thioesterase-like N-terminal HotDog" evidence="3">
    <location>
        <begin position="25"/>
        <end position="103"/>
    </location>
</feature>
<evidence type="ECO:0000256" key="2">
    <source>
        <dbReference type="ARBA" id="ARBA00022801"/>
    </source>
</evidence>
<dbReference type="InterPro" id="IPR049449">
    <property type="entry name" value="TesB_ACOT8-like_N"/>
</dbReference>
<dbReference type="InterPro" id="IPR049450">
    <property type="entry name" value="ACOT8-like_C"/>
</dbReference>
<keyword evidence="5" id="KW-0413">Isomerase</keyword>
<keyword evidence="2" id="KW-0378">Hydrolase</keyword>
<evidence type="ECO:0000259" key="3">
    <source>
        <dbReference type="Pfam" id="PF13622"/>
    </source>
</evidence>
<dbReference type="GeneID" id="30996379"/>
<dbReference type="InterPro" id="IPR003703">
    <property type="entry name" value="Acyl_CoA_thio"/>
</dbReference>
<dbReference type="GO" id="GO:0009062">
    <property type="term" value="P:fatty acid catabolic process"/>
    <property type="evidence" value="ECO:0007669"/>
    <property type="project" value="TreeGrafter"/>
</dbReference>
<dbReference type="InterPro" id="IPR042171">
    <property type="entry name" value="Acyl-CoA_hotdog"/>
</dbReference>
<dbReference type="GO" id="GO:0006637">
    <property type="term" value="P:acyl-CoA metabolic process"/>
    <property type="evidence" value="ECO:0007669"/>
    <property type="project" value="InterPro"/>
</dbReference>
<dbReference type="STRING" id="984485.A0A1E4RCT1"/>
<dbReference type="PANTHER" id="PTHR11066">
    <property type="entry name" value="ACYL-COA THIOESTERASE"/>
    <property type="match status" value="1"/>
</dbReference>
<protein>
    <submittedName>
        <fullName evidence="5">Thioesterase/thiol ester dehydrase-isomerase</fullName>
    </submittedName>
</protein>
<dbReference type="PANTHER" id="PTHR11066:SF34">
    <property type="entry name" value="ACYL-COENZYME A THIOESTERASE 8"/>
    <property type="match status" value="1"/>
</dbReference>
<name>A0A1E4RCT1_9ASCO</name>
<dbReference type="EMBL" id="KV454545">
    <property type="protein sequence ID" value="ODV65074.1"/>
    <property type="molecule type" value="Genomic_DNA"/>
</dbReference>
<reference evidence="6" key="1">
    <citation type="submission" date="2016-05" db="EMBL/GenBank/DDBJ databases">
        <title>Comparative genomics of biotechnologically important yeasts.</title>
        <authorList>
            <consortium name="DOE Joint Genome Institute"/>
            <person name="Riley R."/>
            <person name="Haridas S."/>
            <person name="Wolfe K.H."/>
            <person name="Lopes M.R."/>
            <person name="Hittinger C.T."/>
            <person name="Goker M."/>
            <person name="Salamov A."/>
            <person name="Wisecaver J."/>
            <person name="Long T.M."/>
            <person name="Aerts A.L."/>
            <person name="Barry K."/>
            <person name="Choi C."/>
            <person name="Clum A."/>
            <person name="Coughlan A.Y."/>
            <person name="Deshpande S."/>
            <person name="Douglass A.P."/>
            <person name="Hanson S.J."/>
            <person name="Klenk H.-P."/>
            <person name="Labutti K."/>
            <person name="Lapidus A."/>
            <person name="Lindquist E."/>
            <person name="Lipzen A."/>
            <person name="Meier-Kolthoff J.P."/>
            <person name="Ohm R.A."/>
            <person name="Otillar R.P."/>
            <person name="Pangilinan J."/>
            <person name="Peng Y."/>
            <person name="Rokas A."/>
            <person name="Rosa C.A."/>
            <person name="Scheuner C."/>
            <person name="Sibirny A.A."/>
            <person name="Slot J.C."/>
            <person name="Stielow J.B."/>
            <person name="Sun H."/>
            <person name="Kurtzman C.P."/>
            <person name="Blackwell M."/>
            <person name="Grigoriev I.V."/>
            <person name="Jeffries T.W."/>
        </authorList>
    </citation>
    <scope>NUCLEOTIDE SEQUENCE [LARGE SCALE GENOMIC DNA]</scope>
    <source>
        <strain evidence="6">NRRL Y-1933</strain>
    </source>
</reference>
<dbReference type="InterPro" id="IPR029069">
    <property type="entry name" value="HotDog_dom_sf"/>
</dbReference>
<evidence type="ECO:0000259" key="4">
    <source>
        <dbReference type="Pfam" id="PF20789"/>
    </source>
</evidence>
<evidence type="ECO:0000313" key="6">
    <source>
        <dbReference type="Proteomes" id="UP000095085"/>
    </source>
</evidence>
<evidence type="ECO:0000256" key="1">
    <source>
        <dbReference type="ARBA" id="ARBA00006538"/>
    </source>
</evidence>
<organism evidence="5 6">
    <name type="scientific">Hyphopichia burtonii NRRL Y-1933</name>
    <dbReference type="NCBI Taxonomy" id="984485"/>
    <lineage>
        <taxon>Eukaryota</taxon>
        <taxon>Fungi</taxon>
        <taxon>Dikarya</taxon>
        <taxon>Ascomycota</taxon>
        <taxon>Saccharomycotina</taxon>
        <taxon>Pichiomycetes</taxon>
        <taxon>Debaryomycetaceae</taxon>
        <taxon>Hyphopichia</taxon>
    </lineage>
</organism>
<dbReference type="CDD" id="cd03445">
    <property type="entry name" value="Thioesterase_II_repeat2"/>
    <property type="match status" value="1"/>
</dbReference>
<proteinExistence type="inferred from homology"/>
<dbReference type="Gene3D" id="2.40.160.210">
    <property type="entry name" value="Acyl-CoA thioesterase, double hotdog domain"/>
    <property type="match status" value="1"/>
</dbReference>
<dbReference type="Pfam" id="PF20789">
    <property type="entry name" value="4HBT_3C"/>
    <property type="match status" value="1"/>
</dbReference>
<dbReference type="GO" id="GO:0005782">
    <property type="term" value="C:peroxisomal matrix"/>
    <property type="evidence" value="ECO:0007669"/>
    <property type="project" value="UniProtKB-SubCell"/>
</dbReference>
<dbReference type="SUPFAM" id="SSF54637">
    <property type="entry name" value="Thioesterase/thiol ester dehydrase-isomerase"/>
    <property type="match status" value="2"/>
</dbReference>
<dbReference type="Pfam" id="PF13622">
    <property type="entry name" value="4HBT_3"/>
    <property type="match status" value="1"/>
</dbReference>
<sequence>MINIEEKLGVTKTGPHTYVSNSYLPKPAPASRGVYGGALAAQALLVAIKSCHSEGMSPHSLHSYFVKPTSPDKLIHWEVTEISNGKNFTNRNLKALQDGVITYIVNVSLTKKNSFKEATIKYEAALAKASVGQDLGDNAEEDEETEEVIQKPFRFQTDYPEWLKKHPAEELGIDFKSSNRAIYHSIPPEMTDLQLTKDETSRSITDRRLAFYAKWGLNNIHYTDDAYKFAGLAFLSDSYFLTRLGRLLRIENIRHDRVVHYFSVSLDHIIYFHDDDFDPTEWIGFAFKAIRFSNNRALLEGELYNDKGIHVASIVQEGLVYFNGLEREAKI</sequence>
<feature type="domain" description="Acyl-CoA thioesterase-like C-terminal" evidence="4">
    <location>
        <begin position="225"/>
        <end position="320"/>
    </location>
</feature>
<dbReference type="RefSeq" id="XP_020074141.1">
    <property type="nucleotide sequence ID" value="XM_020221830.1"/>
</dbReference>
<dbReference type="AlphaFoldDB" id="A0A1E4RCT1"/>
<comment type="similarity">
    <text evidence="1">Belongs to the C/M/P thioester hydrolase family.</text>
</comment>